<dbReference type="PANTHER" id="PTHR10177">
    <property type="entry name" value="CYCLINS"/>
    <property type="match status" value="1"/>
</dbReference>
<dbReference type="GO" id="GO:0051301">
    <property type="term" value="P:cell division"/>
    <property type="evidence" value="ECO:0007669"/>
    <property type="project" value="UniProtKB-KW"/>
</dbReference>
<feature type="domain" description="Cyclin-like" evidence="9">
    <location>
        <begin position="224"/>
        <end position="312"/>
    </location>
</feature>
<evidence type="ECO:0000256" key="2">
    <source>
        <dbReference type="ARBA" id="ARBA00011177"/>
    </source>
</evidence>
<evidence type="ECO:0000259" key="9">
    <source>
        <dbReference type="SMART" id="SM00385"/>
    </source>
</evidence>
<sequence length="360" mass="41298">MADQENCVPPIRASKTKRRGSSGAQPLQSPISKKRVVLGELTNSVNVVLPQKSDPGVKSPYGKLEDKEAPKTDIAMSYVNPHKCSYSRSLYMHLHALEMEANRRPLPNYMENIQYDVTKNMREILVDWLVEVAEQYKLVSDTLYLTVSYIDRFLSAHAISRGKLQLLGVSSMHIASEYEEINSPHVEDFCYITDNSFTKEEVVDMEREVLKLLNFEMGNSTAKNFLRIFIRVAEENSQPSSLLFEFLACYLAELSLLDYECVWFLPSVTAASALFLARFTLFPDEHPWNLALQCYTGYEPSDLKDCVLAIQDLQNRKRNSLRAVRDKYMQHKFKRVAECHSQPKIPASYFEPIDEEASIR</sequence>
<dbReference type="Pfam" id="PF00134">
    <property type="entry name" value="Cyclin_N"/>
    <property type="match status" value="1"/>
</dbReference>
<dbReference type="Proteomes" id="UP001163823">
    <property type="component" value="Chromosome 5"/>
</dbReference>
<feature type="domain" description="Cyclin-like" evidence="9">
    <location>
        <begin position="127"/>
        <end position="211"/>
    </location>
</feature>
<keyword evidence="12" id="KW-1185">Reference proteome</keyword>
<dbReference type="Gene3D" id="1.10.472.10">
    <property type="entry name" value="Cyclin-like"/>
    <property type="match status" value="2"/>
</dbReference>
<dbReference type="SUPFAM" id="SSF47954">
    <property type="entry name" value="Cyclin-like"/>
    <property type="match status" value="2"/>
</dbReference>
<dbReference type="FunFam" id="1.10.472.10:FF:000167">
    <property type="entry name" value="Mitotic cyclin 6"/>
    <property type="match status" value="1"/>
</dbReference>
<evidence type="ECO:0000256" key="7">
    <source>
        <dbReference type="RuleBase" id="RU000383"/>
    </source>
</evidence>
<evidence type="ECO:0000256" key="5">
    <source>
        <dbReference type="ARBA" id="ARBA00023306"/>
    </source>
</evidence>
<comment type="caution">
    <text evidence="11">The sequence shown here is derived from an EMBL/GenBank/DDBJ whole genome shotgun (WGS) entry which is preliminary data.</text>
</comment>
<accession>A0AAD7M0J7</accession>
<organism evidence="11 12">
    <name type="scientific">Quillaja saponaria</name>
    <name type="common">Soap bark tree</name>
    <dbReference type="NCBI Taxonomy" id="32244"/>
    <lineage>
        <taxon>Eukaryota</taxon>
        <taxon>Viridiplantae</taxon>
        <taxon>Streptophyta</taxon>
        <taxon>Embryophyta</taxon>
        <taxon>Tracheophyta</taxon>
        <taxon>Spermatophyta</taxon>
        <taxon>Magnoliopsida</taxon>
        <taxon>eudicotyledons</taxon>
        <taxon>Gunneridae</taxon>
        <taxon>Pentapetalae</taxon>
        <taxon>rosids</taxon>
        <taxon>fabids</taxon>
        <taxon>Fabales</taxon>
        <taxon>Quillajaceae</taxon>
        <taxon>Quillaja</taxon>
    </lineage>
</organism>
<proteinExistence type="inferred from homology"/>
<keyword evidence="4 7" id="KW-0195">Cyclin</keyword>
<gene>
    <name evidence="11" type="ORF">O6P43_011784</name>
</gene>
<evidence type="ECO:0000313" key="12">
    <source>
        <dbReference type="Proteomes" id="UP001163823"/>
    </source>
</evidence>
<dbReference type="Pfam" id="PF02984">
    <property type="entry name" value="Cyclin_C"/>
    <property type="match status" value="1"/>
</dbReference>
<feature type="domain" description="Cyclin C-terminal" evidence="10">
    <location>
        <begin position="220"/>
        <end position="342"/>
    </location>
</feature>
<dbReference type="InterPro" id="IPR006671">
    <property type="entry name" value="Cyclin_N"/>
</dbReference>
<dbReference type="InterPro" id="IPR036915">
    <property type="entry name" value="Cyclin-like_sf"/>
</dbReference>
<feature type="region of interest" description="Disordered" evidence="8">
    <location>
        <begin position="1"/>
        <end position="33"/>
    </location>
</feature>
<dbReference type="KEGG" id="qsa:O6P43_011784"/>
<protein>
    <recommendedName>
        <fullName evidence="6">B-like cyclin</fullName>
    </recommendedName>
</protein>
<reference evidence="11" key="1">
    <citation type="journal article" date="2023" name="Science">
        <title>Elucidation of the pathway for biosynthesis of saponin adjuvants from the soapbark tree.</title>
        <authorList>
            <person name="Reed J."/>
            <person name="Orme A."/>
            <person name="El-Demerdash A."/>
            <person name="Owen C."/>
            <person name="Martin L.B.B."/>
            <person name="Misra R.C."/>
            <person name="Kikuchi S."/>
            <person name="Rejzek M."/>
            <person name="Martin A.C."/>
            <person name="Harkess A."/>
            <person name="Leebens-Mack J."/>
            <person name="Louveau T."/>
            <person name="Stephenson M.J."/>
            <person name="Osbourn A."/>
        </authorList>
    </citation>
    <scope>NUCLEOTIDE SEQUENCE</scope>
    <source>
        <strain evidence="11">S10</strain>
    </source>
</reference>
<evidence type="ECO:0000256" key="1">
    <source>
        <dbReference type="ARBA" id="ARBA00006955"/>
    </source>
</evidence>
<dbReference type="FunFam" id="1.10.472.10:FF:000013">
    <property type="entry name" value="Cyclin A1"/>
    <property type="match status" value="1"/>
</dbReference>
<dbReference type="AlphaFoldDB" id="A0AAD7M0J7"/>
<evidence type="ECO:0000313" key="11">
    <source>
        <dbReference type="EMBL" id="KAJ7967533.1"/>
    </source>
</evidence>
<dbReference type="InterPro" id="IPR039361">
    <property type="entry name" value="Cyclin"/>
</dbReference>
<keyword evidence="3" id="KW-0132">Cell division</keyword>
<dbReference type="PROSITE" id="PS00292">
    <property type="entry name" value="CYCLINS"/>
    <property type="match status" value="1"/>
</dbReference>
<dbReference type="InterPro" id="IPR048258">
    <property type="entry name" value="Cyclins_cyclin-box"/>
</dbReference>
<dbReference type="InterPro" id="IPR004367">
    <property type="entry name" value="Cyclin_C-dom"/>
</dbReference>
<dbReference type="SMART" id="SM01332">
    <property type="entry name" value="Cyclin_C"/>
    <property type="match status" value="1"/>
</dbReference>
<evidence type="ECO:0000256" key="3">
    <source>
        <dbReference type="ARBA" id="ARBA00022618"/>
    </source>
</evidence>
<evidence type="ECO:0000256" key="6">
    <source>
        <dbReference type="ARBA" id="ARBA00032263"/>
    </source>
</evidence>
<dbReference type="EMBL" id="JARAOO010000005">
    <property type="protein sequence ID" value="KAJ7967533.1"/>
    <property type="molecule type" value="Genomic_DNA"/>
</dbReference>
<comment type="similarity">
    <text evidence="1">Belongs to the cyclin family. Cyclin AB subfamily.</text>
</comment>
<dbReference type="SMART" id="SM00385">
    <property type="entry name" value="CYCLIN"/>
    <property type="match status" value="2"/>
</dbReference>
<keyword evidence="5" id="KW-0131">Cell cycle</keyword>
<evidence type="ECO:0000256" key="8">
    <source>
        <dbReference type="SAM" id="MobiDB-lite"/>
    </source>
</evidence>
<feature type="compositionally biased region" description="Polar residues" evidence="8">
    <location>
        <begin position="22"/>
        <end position="31"/>
    </location>
</feature>
<evidence type="ECO:0000256" key="4">
    <source>
        <dbReference type="ARBA" id="ARBA00023127"/>
    </source>
</evidence>
<evidence type="ECO:0000259" key="10">
    <source>
        <dbReference type="SMART" id="SM01332"/>
    </source>
</evidence>
<comment type="subunit">
    <text evidence="2">Interacts with the CDC2 protein kinase to form a serine/threonine kinase holoenzyme complex also known as maturation promoting factor (MPF). The cyclin subunit imparts substrate specificity to the complex.</text>
</comment>
<dbReference type="InterPro" id="IPR013763">
    <property type="entry name" value="Cyclin-like_dom"/>
</dbReference>
<name>A0AAD7M0J7_QUISA</name>